<accession>A0AAW8YP04</accession>
<organism evidence="1 2">
    <name type="scientific">Pediococcus acidilactici</name>
    <dbReference type="NCBI Taxonomy" id="1254"/>
    <lineage>
        <taxon>Bacteria</taxon>
        <taxon>Bacillati</taxon>
        <taxon>Bacillota</taxon>
        <taxon>Bacilli</taxon>
        <taxon>Lactobacillales</taxon>
        <taxon>Lactobacillaceae</taxon>
        <taxon>Pediococcus</taxon>
        <taxon>Pediococcus acidilactici group</taxon>
    </lineage>
</organism>
<reference evidence="1" key="1">
    <citation type="journal article" date="2023" name="PeerJ">
        <title>Selection and evaluation of lactic acid bacteria from chicken feces in Thailand as potential probiotics.</title>
        <authorList>
            <person name="Khurajog B."/>
            <person name="Disastra Y."/>
            <person name="Lawwyne L.D."/>
            <person name="Sirichokchatchawan W."/>
            <person name="Niyomtham W."/>
            <person name="Yindee J."/>
            <person name="Hampson D.J."/>
            <person name="Prapasarakul N."/>
        </authorList>
    </citation>
    <scope>NUCLEOTIDE SEQUENCE</scope>
    <source>
        <strain evidence="1">BF14</strain>
    </source>
</reference>
<dbReference type="EMBL" id="JAWJAX010000018">
    <property type="protein sequence ID" value="MDV2912188.1"/>
    <property type="molecule type" value="Genomic_DNA"/>
</dbReference>
<sequence>MRFTDRVRFYKSNDHYDPSNPSGEPVMVGEVIANVTHLGVDRSQQLFGSIDVDRLVVRLVEPVNDGWDLLTINGGKTYYKLETGVHPLKIMSYIVGETQNE</sequence>
<reference evidence="1" key="2">
    <citation type="submission" date="2023-10" db="EMBL/GenBank/DDBJ databases">
        <authorList>
            <person name="Khurajog B."/>
        </authorList>
    </citation>
    <scope>NUCLEOTIDE SEQUENCE</scope>
    <source>
        <strain evidence="1">BF14</strain>
    </source>
</reference>
<evidence type="ECO:0008006" key="3">
    <source>
        <dbReference type="Google" id="ProtNLM"/>
    </source>
</evidence>
<name>A0AAW8YP04_PEDAC</name>
<protein>
    <recommendedName>
        <fullName evidence="3">Phage protein</fullName>
    </recommendedName>
</protein>
<proteinExistence type="predicted"/>
<dbReference type="RefSeq" id="WP_317052516.1">
    <property type="nucleotide sequence ID" value="NZ_CP140878.1"/>
</dbReference>
<evidence type="ECO:0000313" key="2">
    <source>
        <dbReference type="Proteomes" id="UP001280415"/>
    </source>
</evidence>
<comment type="caution">
    <text evidence="1">The sequence shown here is derived from an EMBL/GenBank/DDBJ whole genome shotgun (WGS) entry which is preliminary data.</text>
</comment>
<dbReference type="AlphaFoldDB" id="A0AAW8YP04"/>
<dbReference type="Proteomes" id="UP001280415">
    <property type="component" value="Unassembled WGS sequence"/>
</dbReference>
<evidence type="ECO:0000313" key="1">
    <source>
        <dbReference type="EMBL" id="MDV2912188.1"/>
    </source>
</evidence>
<gene>
    <name evidence="1" type="ORF">R0H03_10135</name>
</gene>